<sequence length="281" mass="29129">MAPVITAASENFTYSRDTVHLASEEDNCGGAAMSKSTNNDSGRIEKVLVSVLDNGSRLQAPAVAKYVNHVRKAHPDESPAQIVERMEKMFILAATGSGSAVGATAAVPGVGTVASIAAVGAESAFFLEASALLTLAIASVHGISVQDHQQRRALVLAVALGESGMEIVQKATGITAKNWGTAITSKIPGPTMRGMNSTLVRKFVTKYAAKRSALILGKLVPAGIGAVIGGAGNRAIGKGVVKNAREAFGPAPARWTDHLIVMPADDAAVLPQTETRRAIRR</sequence>
<dbReference type="AlphaFoldDB" id="A0A6G9CXE7"/>
<evidence type="ECO:0000313" key="2">
    <source>
        <dbReference type="Proteomes" id="UP000502345"/>
    </source>
</evidence>
<proteinExistence type="predicted"/>
<reference evidence="1 2" key="1">
    <citation type="submission" date="2020-03" db="EMBL/GenBank/DDBJ databases">
        <title>Screen low temperature-resistant strains for efficient degradation of petroleum hydrocarbons under the low temperature.</title>
        <authorList>
            <person name="Wang Y."/>
            <person name="Chen J."/>
        </authorList>
    </citation>
    <scope>NUCLEOTIDE SEQUENCE [LARGE SCALE GENOMIC DNA]</scope>
    <source>
        <strain evidence="1 2">KB1</strain>
    </source>
</reference>
<protein>
    <submittedName>
        <fullName evidence="1">Uncharacterized protein</fullName>
    </submittedName>
</protein>
<accession>A0A6G9CXE7</accession>
<dbReference type="Proteomes" id="UP000502345">
    <property type="component" value="Chromosome"/>
</dbReference>
<evidence type="ECO:0000313" key="1">
    <source>
        <dbReference type="EMBL" id="QIP41568.1"/>
    </source>
</evidence>
<gene>
    <name evidence="1" type="ORF">G9444_4324</name>
</gene>
<organism evidence="1 2">
    <name type="scientific">Rhodococcus erythropolis</name>
    <name type="common">Arthrobacter picolinophilus</name>
    <dbReference type="NCBI Taxonomy" id="1833"/>
    <lineage>
        <taxon>Bacteria</taxon>
        <taxon>Bacillati</taxon>
        <taxon>Actinomycetota</taxon>
        <taxon>Actinomycetes</taxon>
        <taxon>Mycobacteriales</taxon>
        <taxon>Nocardiaceae</taxon>
        <taxon>Rhodococcus</taxon>
        <taxon>Rhodococcus erythropolis group</taxon>
    </lineage>
</organism>
<dbReference type="EMBL" id="CP050124">
    <property type="protein sequence ID" value="QIP41568.1"/>
    <property type="molecule type" value="Genomic_DNA"/>
</dbReference>
<name>A0A6G9CXE7_RHOER</name>